<dbReference type="InterPro" id="IPR003593">
    <property type="entry name" value="AAA+_ATPase"/>
</dbReference>
<protein>
    <submittedName>
        <fullName evidence="10">ATP-binding cassette subfamily B protein</fullName>
    </submittedName>
</protein>
<feature type="domain" description="ABC transporter" evidence="8">
    <location>
        <begin position="346"/>
        <end position="579"/>
    </location>
</feature>
<feature type="transmembrane region" description="Helical" evidence="7">
    <location>
        <begin position="237"/>
        <end position="264"/>
    </location>
</feature>
<keyword evidence="5 7" id="KW-1133">Transmembrane helix</keyword>
<feature type="transmembrane region" description="Helical" evidence="7">
    <location>
        <begin position="157"/>
        <end position="177"/>
    </location>
</feature>
<keyword evidence="6 7" id="KW-0472">Membrane</keyword>
<keyword evidence="11" id="KW-1185">Reference proteome</keyword>
<dbReference type="RefSeq" id="WP_174497876.1">
    <property type="nucleotide sequence ID" value="NZ_CADDWK010000021.1"/>
</dbReference>
<dbReference type="SUPFAM" id="SSF52540">
    <property type="entry name" value="P-loop containing nucleoside triphosphate hydrolases"/>
    <property type="match status" value="1"/>
</dbReference>
<dbReference type="Pfam" id="PF00664">
    <property type="entry name" value="ABC_membrane"/>
    <property type="match status" value="1"/>
</dbReference>
<proteinExistence type="predicted"/>
<dbReference type="PANTHER" id="PTHR24221">
    <property type="entry name" value="ATP-BINDING CASSETTE SUB-FAMILY B"/>
    <property type="match status" value="1"/>
</dbReference>
<feature type="transmembrane region" description="Helical" evidence="7">
    <location>
        <begin position="276"/>
        <end position="294"/>
    </location>
</feature>
<dbReference type="InterPro" id="IPR039421">
    <property type="entry name" value="Type_1_exporter"/>
</dbReference>
<dbReference type="InterPro" id="IPR036640">
    <property type="entry name" value="ABC1_TM_sf"/>
</dbReference>
<accession>A0A841Q4V0</accession>
<evidence type="ECO:0000256" key="1">
    <source>
        <dbReference type="ARBA" id="ARBA00004651"/>
    </source>
</evidence>
<keyword evidence="3" id="KW-0547">Nucleotide-binding</keyword>
<evidence type="ECO:0000259" key="9">
    <source>
        <dbReference type="PROSITE" id="PS50929"/>
    </source>
</evidence>
<dbReference type="InterPro" id="IPR027417">
    <property type="entry name" value="P-loop_NTPase"/>
</dbReference>
<keyword evidence="2 7" id="KW-0812">Transmembrane</keyword>
<dbReference type="PROSITE" id="PS50893">
    <property type="entry name" value="ABC_TRANSPORTER_2"/>
    <property type="match status" value="1"/>
</dbReference>
<dbReference type="PROSITE" id="PS50929">
    <property type="entry name" value="ABC_TM1F"/>
    <property type="match status" value="1"/>
</dbReference>
<evidence type="ECO:0000313" key="11">
    <source>
        <dbReference type="Proteomes" id="UP000581688"/>
    </source>
</evidence>
<sequence>MITFNQLWVLIKFRPLLYAANFLLATLGWLLFLIPAYMSKHFFDELSGHSNHFLGIWGLLILFAGGHIFRIIIFLINRFVDVTYTQSIGALIRNNIFHKLYEKPTTIYGASSGQIVNKIKDDVDEVGYFLSFIQLLDVIGSAIFAIVATVIMVNINAMITLTVFIPLLGVTIIAHRAKKRVDQLRTKNREVTEKTTGFMNEVFRNIQTIKLSNAETRVEAELEKWNEKRTKTNVDEALFGSIITSTYTNIVQIGTGMVLLLAAHAMSKGEFTVGNFALFTYFLTWITTMIVRFGSLTANYNRLNVSLARLNRLTGSPQATVTHIPSLFKEPMPEGKHCIQKKFDGLKIKNGTYVYPKSLNGIHDIDIQIDPQTLTVITGKVGSGKTTLLQMLIGVLPIQKGEIYWNQEKVKDIQQHFAPPMCSYIPQKPYLFSDSIHNNILLGNSFDEKEFAEVLHITLLEEDLRNSLDQSHKHVGTQGAKLSGGQKQRVATARAMYRKANLLIVDDLSSALDIDTEAKVWDRLLNSKRYSSIVAVTKCQEVLKRADTIIVLKEGKIIGKGKLDYLLSHCKEMQLLWDGK</sequence>
<dbReference type="SUPFAM" id="SSF90123">
    <property type="entry name" value="ABC transporter transmembrane region"/>
    <property type="match status" value="1"/>
</dbReference>
<comment type="caution">
    <text evidence="10">The sequence shown here is derived from an EMBL/GenBank/DDBJ whole genome shotgun (WGS) entry which is preliminary data.</text>
</comment>
<dbReference type="CDD" id="cd07346">
    <property type="entry name" value="ABC_6TM_exporters"/>
    <property type="match status" value="1"/>
</dbReference>
<evidence type="ECO:0000256" key="2">
    <source>
        <dbReference type="ARBA" id="ARBA00022692"/>
    </source>
</evidence>
<dbReference type="PANTHER" id="PTHR24221:SF423">
    <property type="entry name" value="ABC TRANSPORTER"/>
    <property type="match status" value="1"/>
</dbReference>
<dbReference type="GO" id="GO:0005524">
    <property type="term" value="F:ATP binding"/>
    <property type="evidence" value="ECO:0007669"/>
    <property type="project" value="UniProtKB-KW"/>
</dbReference>
<dbReference type="AlphaFoldDB" id="A0A841Q4V0"/>
<evidence type="ECO:0000259" key="8">
    <source>
        <dbReference type="PROSITE" id="PS50893"/>
    </source>
</evidence>
<dbReference type="Proteomes" id="UP000581688">
    <property type="component" value="Unassembled WGS sequence"/>
</dbReference>
<feature type="transmembrane region" description="Helical" evidence="7">
    <location>
        <begin position="16"/>
        <end position="34"/>
    </location>
</feature>
<dbReference type="Gene3D" id="3.40.50.300">
    <property type="entry name" value="P-loop containing nucleotide triphosphate hydrolases"/>
    <property type="match status" value="1"/>
</dbReference>
<name>A0A841Q4V0_9BACI</name>
<gene>
    <name evidence="10" type="ORF">HNQ94_001831</name>
</gene>
<organism evidence="10 11">
    <name type="scientific">Salirhabdus euzebyi</name>
    <dbReference type="NCBI Taxonomy" id="394506"/>
    <lineage>
        <taxon>Bacteria</taxon>
        <taxon>Bacillati</taxon>
        <taxon>Bacillota</taxon>
        <taxon>Bacilli</taxon>
        <taxon>Bacillales</taxon>
        <taxon>Bacillaceae</taxon>
        <taxon>Salirhabdus</taxon>
    </lineage>
</organism>
<keyword evidence="4 10" id="KW-0067">ATP-binding</keyword>
<dbReference type="Gene3D" id="1.20.1560.10">
    <property type="entry name" value="ABC transporter type 1, transmembrane domain"/>
    <property type="match status" value="1"/>
</dbReference>
<reference evidence="10 11" key="1">
    <citation type="submission" date="2020-08" db="EMBL/GenBank/DDBJ databases">
        <title>Genomic Encyclopedia of Type Strains, Phase IV (KMG-IV): sequencing the most valuable type-strain genomes for metagenomic binning, comparative biology and taxonomic classification.</title>
        <authorList>
            <person name="Goeker M."/>
        </authorList>
    </citation>
    <scope>NUCLEOTIDE SEQUENCE [LARGE SCALE GENOMIC DNA]</scope>
    <source>
        <strain evidence="10 11">DSM 19612</strain>
    </source>
</reference>
<comment type="subcellular location">
    <subcellularLocation>
        <location evidence="1">Cell membrane</location>
        <topology evidence="1">Multi-pass membrane protein</topology>
    </subcellularLocation>
</comment>
<evidence type="ECO:0000313" key="10">
    <source>
        <dbReference type="EMBL" id="MBB6453383.1"/>
    </source>
</evidence>
<feature type="transmembrane region" description="Helical" evidence="7">
    <location>
        <begin position="128"/>
        <end position="151"/>
    </location>
</feature>
<dbReference type="SMART" id="SM00382">
    <property type="entry name" value="AAA"/>
    <property type="match status" value="1"/>
</dbReference>
<evidence type="ECO:0000256" key="5">
    <source>
        <dbReference type="ARBA" id="ARBA00022989"/>
    </source>
</evidence>
<evidence type="ECO:0000256" key="7">
    <source>
        <dbReference type="SAM" id="Phobius"/>
    </source>
</evidence>
<dbReference type="GO" id="GO:0140359">
    <property type="term" value="F:ABC-type transporter activity"/>
    <property type="evidence" value="ECO:0007669"/>
    <property type="project" value="InterPro"/>
</dbReference>
<evidence type="ECO:0000256" key="3">
    <source>
        <dbReference type="ARBA" id="ARBA00022741"/>
    </source>
</evidence>
<feature type="domain" description="ABC transmembrane type-1" evidence="9">
    <location>
        <begin position="22"/>
        <end position="302"/>
    </location>
</feature>
<dbReference type="EMBL" id="JACHGH010000004">
    <property type="protein sequence ID" value="MBB6453383.1"/>
    <property type="molecule type" value="Genomic_DNA"/>
</dbReference>
<dbReference type="InterPro" id="IPR011527">
    <property type="entry name" value="ABC1_TM_dom"/>
</dbReference>
<feature type="transmembrane region" description="Helical" evidence="7">
    <location>
        <begin position="54"/>
        <end position="76"/>
    </location>
</feature>
<dbReference type="InterPro" id="IPR003439">
    <property type="entry name" value="ABC_transporter-like_ATP-bd"/>
</dbReference>
<evidence type="ECO:0000256" key="6">
    <source>
        <dbReference type="ARBA" id="ARBA00023136"/>
    </source>
</evidence>
<dbReference type="GO" id="GO:0005886">
    <property type="term" value="C:plasma membrane"/>
    <property type="evidence" value="ECO:0007669"/>
    <property type="project" value="UniProtKB-SubCell"/>
</dbReference>
<evidence type="ECO:0000256" key="4">
    <source>
        <dbReference type="ARBA" id="ARBA00022840"/>
    </source>
</evidence>
<dbReference type="GO" id="GO:0016887">
    <property type="term" value="F:ATP hydrolysis activity"/>
    <property type="evidence" value="ECO:0007669"/>
    <property type="project" value="InterPro"/>
</dbReference>
<dbReference type="Pfam" id="PF00005">
    <property type="entry name" value="ABC_tran"/>
    <property type="match status" value="1"/>
</dbReference>